<dbReference type="EMBL" id="JAXIOK010000001">
    <property type="protein sequence ID" value="KAK4780150.1"/>
    <property type="molecule type" value="Genomic_DNA"/>
</dbReference>
<dbReference type="PANTHER" id="PTHR24007:SF7">
    <property type="entry name" value="BRCA1-ASSOCIATED PROTEIN"/>
    <property type="match status" value="1"/>
</dbReference>
<name>A0AAN7L881_9MYRT</name>
<dbReference type="SUPFAM" id="SSF53659">
    <property type="entry name" value="Isocitrate/Isopropylmalate dehydrogenase-like"/>
    <property type="match status" value="1"/>
</dbReference>
<dbReference type="Pfam" id="PF07576">
    <property type="entry name" value="BRAP2"/>
    <property type="match status" value="1"/>
</dbReference>
<dbReference type="GO" id="GO:0005737">
    <property type="term" value="C:cytoplasm"/>
    <property type="evidence" value="ECO:0007669"/>
    <property type="project" value="TreeGrafter"/>
</dbReference>
<organism evidence="2 3">
    <name type="scientific">Trapa incisa</name>
    <dbReference type="NCBI Taxonomy" id="236973"/>
    <lineage>
        <taxon>Eukaryota</taxon>
        <taxon>Viridiplantae</taxon>
        <taxon>Streptophyta</taxon>
        <taxon>Embryophyta</taxon>
        <taxon>Tracheophyta</taxon>
        <taxon>Spermatophyta</taxon>
        <taxon>Magnoliopsida</taxon>
        <taxon>eudicotyledons</taxon>
        <taxon>Gunneridae</taxon>
        <taxon>Pentapetalae</taxon>
        <taxon>rosids</taxon>
        <taxon>malvids</taxon>
        <taxon>Myrtales</taxon>
        <taxon>Lythraceae</taxon>
        <taxon>Trapa</taxon>
    </lineage>
</organism>
<comment type="caution">
    <text evidence="2">The sequence shown here is derived from an EMBL/GenBank/DDBJ whole genome shotgun (WGS) entry which is preliminary data.</text>
</comment>
<dbReference type="InterPro" id="IPR011422">
    <property type="entry name" value="BRAP2/ETP1_RRM"/>
</dbReference>
<dbReference type="PANTHER" id="PTHR24007">
    <property type="entry name" value="BRCA1-ASSOCIATED PROTEIN"/>
    <property type="match status" value="1"/>
</dbReference>
<protein>
    <recommendedName>
        <fullName evidence="1">BRCA1-associated 2/ETP1 RRM domain-containing protein</fullName>
    </recommendedName>
</protein>
<dbReference type="AlphaFoldDB" id="A0AAN7L881"/>
<reference evidence="2 3" key="1">
    <citation type="journal article" date="2023" name="Hortic Res">
        <title>Pangenome of water caltrop reveals structural variations and asymmetric subgenome divergence after allopolyploidization.</title>
        <authorList>
            <person name="Zhang X."/>
            <person name="Chen Y."/>
            <person name="Wang L."/>
            <person name="Yuan Y."/>
            <person name="Fang M."/>
            <person name="Shi L."/>
            <person name="Lu R."/>
            <person name="Comes H.P."/>
            <person name="Ma Y."/>
            <person name="Chen Y."/>
            <person name="Huang G."/>
            <person name="Zhou Y."/>
            <person name="Zheng Z."/>
            <person name="Qiu Y."/>
        </authorList>
    </citation>
    <scope>NUCLEOTIDE SEQUENCE [LARGE SCALE GENOMIC DNA]</scope>
    <source>
        <tissue evidence="2">Roots</tissue>
    </source>
</reference>
<dbReference type="Proteomes" id="UP001345219">
    <property type="component" value="Chromosome 13"/>
</dbReference>
<accession>A0AAN7L881</accession>
<dbReference type="GO" id="GO:0007265">
    <property type="term" value="P:Ras protein signal transduction"/>
    <property type="evidence" value="ECO:0007669"/>
    <property type="project" value="TreeGrafter"/>
</dbReference>
<evidence type="ECO:0000259" key="1">
    <source>
        <dbReference type="Pfam" id="PF07576"/>
    </source>
</evidence>
<evidence type="ECO:0000313" key="3">
    <source>
        <dbReference type="Proteomes" id="UP001345219"/>
    </source>
</evidence>
<evidence type="ECO:0000313" key="2">
    <source>
        <dbReference type="EMBL" id="KAK4780150.1"/>
    </source>
</evidence>
<dbReference type="Gene3D" id="3.40.718.10">
    <property type="entry name" value="Isopropylmalate Dehydrogenase"/>
    <property type="match status" value="1"/>
</dbReference>
<dbReference type="GO" id="GO:0061630">
    <property type="term" value="F:ubiquitin protein ligase activity"/>
    <property type="evidence" value="ECO:0007669"/>
    <property type="project" value="TreeGrafter"/>
</dbReference>
<sequence>MYIYGITQFILGARHTVANYCDALEKFHPLPLTTGVVDSSSASSSSVPRNSLTQAVHFSSGSPRIEETRGVMHLFPEHGVSSSSSTELFNVLSAMDDSLLERHCETLSSTNLGSEIQELLSREQVGLKVSVYGLIRLEEILLSVCFGVPNHMTYADFCQFCAAFIQHIREMRIYYESLLDVKDETNREISAAVEKAITKNLQKQQTKLDICMKEKKLLNQEFISGNQGASRQFRMVKKMVSILKCMQQIGCIACVAFETARKRRGKLCSVDKANVLEMIVHIFDGWRHCRAEDIKRMILSCPMARQGHGIARGFRVNIINGTCPTYLLLWQQ</sequence>
<gene>
    <name evidence="2" type="ORF">SAY87_016256</name>
</gene>
<feature type="domain" description="BRCA1-associated 2/ETP1 RRM" evidence="1">
    <location>
        <begin position="146"/>
        <end position="174"/>
    </location>
</feature>
<proteinExistence type="predicted"/>
<dbReference type="GO" id="GO:0016567">
    <property type="term" value="P:protein ubiquitination"/>
    <property type="evidence" value="ECO:0007669"/>
    <property type="project" value="TreeGrafter"/>
</dbReference>
<keyword evidence="3" id="KW-1185">Reference proteome</keyword>